<evidence type="ECO:0000256" key="2">
    <source>
        <dbReference type="HAMAP-Rule" id="MF_00978"/>
    </source>
</evidence>
<dbReference type="RefSeq" id="WP_065611290.1">
    <property type="nucleotide sequence ID" value="NZ_CAWMPN010000010.1"/>
</dbReference>
<reference evidence="4 5" key="1">
    <citation type="submission" date="2016-06" db="EMBL/GenBank/DDBJ databases">
        <authorList>
            <person name="Kjaerup R.B."/>
            <person name="Dalgaard T.S."/>
            <person name="Juul-Madsen H.R."/>
        </authorList>
    </citation>
    <scope>NUCLEOTIDE SEQUENCE [LARGE SCALE GENOMIC DNA]</scope>
    <source>
        <strain evidence="4 5">1S159</strain>
    </source>
</reference>
<dbReference type="InterPro" id="IPR013196">
    <property type="entry name" value="HTH_11"/>
</dbReference>
<name>A0A1B9NYV3_ALILO</name>
<evidence type="ECO:0000313" key="5">
    <source>
        <dbReference type="Proteomes" id="UP000093523"/>
    </source>
</evidence>
<dbReference type="GO" id="GO:0004077">
    <property type="term" value="F:biotin--[biotin carboxyl-carrier protein] ligase activity"/>
    <property type="evidence" value="ECO:0007669"/>
    <property type="project" value="UniProtKB-UniRule"/>
</dbReference>
<feature type="domain" description="BPL/LPL catalytic" evidence="3">
    <location>
        <begin position="66"/>
        <end position="254"/>
    </location>
</feature>
<dbReference type="InterPro" id="IPR004143">
    <property type="entry name" value="BPL_LPL_catalytic"/>
</dbReference>
<dbReference type="NCBIfam" id="TIGR00121">
    <property type="entry name" value="birA_ligase"/>
    <property type="match status" value="1"/>
</dbReference>
<keyword evidence="1 2" id="KW-0436">Ligase</keyword>
<dbReference type="Pfam" id="PF08279">
    <property type="entry name" value="HTH_11"/>
    <property type="match status" value="1"/>
</dbReference>
<keyword evidence="2" id="KW-0805">Transcription regulation</keyword>
<dbReference type="CDD" id="cd00090">
    <property type="entry name" value="HTH_ARSR"/>
    <property type="match status" value="1"/>
</dbReference>
<dbReference type="InterPro" id="IPR045864">
    <property type="entry name" value="aa-tRNA-synth_II/BPL/LPL"/>
</dbReference>
<keyword evidence="2" id="KW-0238">DNA-binding</keyword>
<keyword evidence="2" id="KW-0678">Repressor</keyword>
<dbReference type="OrthoDB" id="9807064at2"/>
<feature type="binding site" evidence="2">
    <location>
        <position position="111"/>
    </location>
    <ligand>
        <name>biotin</name>
        <dbReference type="ChEBI" id="CHEBI:57586"/>
    </ligand>
</feature>
<dbReference type="Gene3D" id="3.30.930.10">
    <property type="entry name" value="Bira Bifunctional Protein, Domain 2"/>
    <property type="match status" value="1"/>
</dbReference>
<dbReference type="InterPro" id="IPR011991">
    <property type="entry name" value="ArsR-like_HTH"/>
</dbReference>
<dbReference type="PANTHER" id="PTHR12835">
    <property type="entry name" value="BIOTIN PROTEIN LIGASE"/>
    <property type="match status" value="1"/>
</dbReference>
<dbReference type="STRING" id="688.A6E04_12875"/>
<dbReference type="InterPro" id="IPR008988">
    <property type="entry name" value="Transcriptional_repressor_C"/>
</dbReference>
<dbReference type="GO" id="GO:0003677">
    <property type="term" value="F:DNA binding"/>
    <property type="evidence" value="ECO:0007669"/>
    <property type="project" value="UniProtKB-UniRule"/>
</dbReference>
<dbReference type="AlphaFoldDB" id="A0A1B9NYV3"/>
<dbReference type="SUPFAM" id="SSF46785">
    <property type="entry name" value="Winged helix' DNA-binding domain"/>
    <property type="match status" value="1"/>
</dbReference>
<dbReference type="InterPro" id="IPR030855">
    <property type="entry name" value="Bifunct_BirA"/>
</dbReference>
<evidence type="ECO:0000256" key="1">
    <source>
        <dbReference type="ARBA" id="ARBA00022598"/>
    </source>
</evidence>
<dbReference type="Gene3D" id="2.30.30.100">
    <property type="match status" value="1"/>
</dbReference>
<feature type="binding site" evidence="2">
    <location>
        <position position="182"/>
    </location>
    <ligand>
        <name>biotin</name>
        <dbReference type="ChEBI" id="CHEBI:57586"/>
    </ligand>
</feature>
<proteinExistence type="inferred from homology"/>
<dbReference type="GO" id="GO:0005737">
    <property type="term" value="C:cytoplasm"/>
    <property type="evidence" value="ECO:0007669"/>
    <property type="project" value="TreeGrafter"/>
</dbReference>
<comment type="similarity">
    <text evidence="2">Belongs to the biotin--protein ligase family.</text>
</comment>
<accession>A0A1B9NYV3</accession>
<sequence length="319" mass="35009">MKEHLKKLEILKALSDGSFHSGEELGDDIGVSRAAISKHIKGVQEWGLSIYRIQGKGYALSSPLELLSADQVICKDLPQTSILGVVDSTNQFLLDQMTVLKKGQSCFAEYQVAGRGRRGRTWVSPFGSNIYCSIFWRFDNGLAATMGLSLAIGIAVVDALEVMGCKGLKLKWPNDIYWNELKLAGVLIELSGQSGGSADVVIGIGINIELNEKSALVIDQPWVDLMTILGERNIRNKLASELLVSLNKTLLEFERSGLQSFINRWKKLDNFIDESITLTMGSQSIHGVCRGINSQGAILLERNCIVESYFGGEISVRKA</sequence>
<dbReference type="Pfam" id="PF03099">
    <property type="entry name" value="BPL_LplA_LipB"/>
    <property type="match status" value="1"/>
</dbReference>
<dbReference type="PANTHER" id="PTHR12835:SF5">
    <property type="entry name" value="BIOTIN--PROTEIN LIGASE"/>
    <property type="match status" value="1"/>
</dbReference>
<evidence type="ECO:0000259" key="3">
    <source>
        <dbReference type="PROSITE" id="PS51733"/>
    </source>
</evidence>
<keyword evidence="2" id="KW-0804">Transcription</keyword>
<dbReference type="SUPFAM" id="SSF50037">
    <property type="entry name" value="C-terminal domain of transcriptional repressors"/>
    <property type="match status" value="1"/>
</dbReference>
<feature type="binding site" evidence="2">
    <location>
        <begin position="115"/>
        <end position="117"/>
    </location>
    <ligand>
        <name>biotin</name>
        <dbReference type="ChEBI" id="CHEBI:57586"/>
    </ligand>
</feature>
<dbReference type="NCBIfam" id="NF008847">
    <property type="entry name" value="PRK11886.1-2"/>
    <property type="match status" value="1"/>
</dbReference>
<comment type="catalytic activity">
    <reaction evidence="2">
        <text>biotin + L-lysyl-[protein] + ATP = N(6)-biotinyl-L-lysyl-[protein] + AMP + diphosphate + H(+)</text>
        <dbReference type="Rhea" id="RHEA:11756"/>
        <dbReference type="Rhea" id="RHEA-COMP:9752"/>
        <dbReference type="Rhea" id="RHEA-COMP:10505"/>
        <dbReference type="ChEBI" id="CHEBI:15378"/>
        <dbReference type="ChEBI" id="CHEBI:29969"/>
        <dbReference type="ChEBI" id="CHEBI:30616"/>
        <dbReference type="ChEBI" id="CHEBI:33019"/>
        <dbReference type="ChEBI" id="CHEBI:57586"/>
        <dbReference type="ChEBI" id="CHEBI:83144"/>
        <dbReference type="ChEBI" id="CHEBI:456215"/>
        <dbReference type="EC" id="6.3.4.15"/>
    </reaction>
</comment>
<keyword evidence="2" id="KW-0067">ATP-binding</keyword>
<organism evidence="4 5">
    <name type="scientific">Aliivibrio logei</name>
    <name type="common">Vibrio logei</name>
    <dbReference type="NCBI Taxonomy" id="688"/>
    <lineage>
        <taxon>Bacteria</taxon>
        <taxon>Pseudomonadati</taxon>
        <taxon>Pseudomonadota</taxon>
        <taxon>Gammaproteobacteria</taxon>
        <taxon>Vibrionales</taxon>
        <taxon>Vibrionaceae</taxon>
        <taxon>Aliivibrio</taxon>
    </lineage>
</organism>
<evidence type="ECO:0000313" key="4">
    <source>
        <dbReference type="EMBL" id="OCH20985.1"/>
    </source>
</evidence>
<feature type="DNA-binding region" description="H-T-H motif" evidence="2">
    <location>
        <begin position="22"/>
        <end position="41"/>
    </location>
</feature>
<gene>
    <name evidence="2" type="primary">birA</name>
    <name evidence="4" type="ORF">A6E04_12875</name>
</gene>
<comment type="function">
    <text evidence="2">Acts both as a biotin--[acetyl-CoA-carboxylase] ligase and a biotin-operon repressor. In the presence of ATP, BirA activates biotin to form the BirA-biotinyl-5'-adenylate (BirA-bio-5'-AMP or holoBirA) complex. HoloBirA can either transfer the biotinyl moiety to the biotin carboxyl carrier protein (BCCP) subunit of acetyl-CoA carboxylase, or bind to the biotin operator site and inhibit transcription of the operon.</text>
</comment>
<dbReference type="InterPro" id="IPR036390">
    <property type="entry name" value="WH_DNA-bd_sf"/>
</dbReference>
<keyword evidence="2" id="KW-0092">Biotin</keyword>
<keyword evidence="2" id="KW-0547">Nucleotide-binding</keyword>
<dbReference type="CDD" id="cd16442">
    <property type="entry name" value="BPL"/>
    <property type="match status" value="1"/>
</dbReference>
<comment type="caution">
    <text evidence="4">The sequence shown here is derived from an EMBL/GenBank/DDBJ whole genome shotgun (WGS) entry which is preliminary data.</text>
</comment>
<dbReference type="InterPro" id="IPR004408">
    <property type="entry name" value="Biotin_CoA_COase_ligase"/>
</dbReference>
<dbReference type="Proteomes" id="UP000093523">
    <property type="component" value="Unassembled WGS sequence"/>
</dbReference>
<dbReference type="EC" id="6.3.4.15" evidence="2"/>
<dbReference type="SUPFAM" id="SSF55681">
    <property type="entry name" value="Class II aaRS and biotin synthetases"/>
    <property type="match status" value="1"/>
</dbReference>
<dbReference type="PROSITE" id="PS51733">
    <property type="entry name" value="BPL_LPL_CATALYTIC"/>
    <property type="match status" value="1"/>
</dbReference>
<dbReference type="HAMAP" id="MF_00978">
    <property type="entry name" value="Bifunct_BirA"/>
    <property type="match status" value="1"/>
</dbReference>
<dbReference type="Gene3D" id="1.10.10.10">
    <property type="entry name" value="Winged helix-like DNA-binding domain superfamily/Winged helix DNA-binding domain"/>
    <property type="match status" value="1"/>
</dbReference>
<dbReference type="InterPro" id="IPR036388">
    <property type="entry name" value="WH-like_DNA-bd_sf"/>
</dbReference>
<protein>
    <recommendedName>
        <fullName evidence="2">Bifunctional ligase/repressor BirA</fullName>
    </recommendedName>
    <alternativeName>
        <fullName evidence="2">Biotin operon repressor</fullName>
    </alternativeName>
    <alternativeName>
        <fullName evidence="2">Biotin--[acetyl-CoA-carboxylase] ligase</fullName>
        <ecNumber evidence="2">6.3.4.15</ecNumber>
    </alternativeName>
    <alternativeName>
        <fullName evidence="2">Biotin--protein ligase</fullName>
    </alternativeName>
    <alternativeName>
        <fullName evidence="2">Biotin-[acetyl-CoA carboxylase] synthetase</fullName>
    </alternativeName>
</protein>
<dbReference type="GO" id="GO:0005524">
    <property type="term" value="F:ATP binding"/>
    <property type="evidence" value="ECO:0007669"/>
    <property type="project" value="UniProtKB-UniRule"/>
</dbReference>
<dbReference type="GO" id="GO:0006355">
    <property type="term" value="P:regulation of DNA-templated transcription"/>
    <property type="evidence" value="ECO:0007669"/>
    <property type="project" value="UniProtKB-UniRule"/>
</dbReference>
<feature type="binding site" evidence="2">
    <location>
        <begin position="88"/>
        <end position="90"/>
    </location>
    <ligand>
        <name>biotin</name>
        <dbReference type="ChEBI" id="CHEBI:57586"/>
    </ligand>
</feature>
<dbReference type="EMBL" id="MAJU01000010">
    <property type="protein sequence ID" value="OCH20985.1"/>
    <property type="molecule type" value="Genomic_DNA"/>
</dbReference>